<evidence type="ECO:0000313" key="10">
    <source>
        <dbReference type="Proteomes" id="UP000230084"/>
    </source>
</evidence>
<dbReference type="UniPathway" id="UPA00588">
    <property type="reaction ID" value="UER00649"/>
</dbReference>
<comment type="pathway">
    <text evidence="5">Purine metabolism; AMP biosynthesis via salvage pathway; AMP from ADP: step 1/1.</text>
</comment>
<proteinExistence type="inferred from homology"/>
<evidence type="ECO:0000256" key="4">
    <source>
        <dbReference type="ARBA" id="ARBA00022777"/>
    </source>
</evidence>
<evidence type="ECO:0000256" key="5">
    <source>
        <dbReference type="HAMAP-Rule" id="MF_00235"/>
    </source>
</evidence>
<comment type="catalytic activity">
    <reaction evidence="5 7">
        <text>AMP + ATP = 2 ADP</text>
        <dbReference type="Rhea" id="RHEA:12973"/>
        <dbReference type="ChEBI" id="CHEBI:30616"/>
        <dbReference type="ChEBI" id="CHEBI:456215"/>
        <dbReference type="ChEBI" id="CHEBI:456216"/>
        <dbReference type="EC" id="2.7.4.3"/>
    </reaction>
</comment>
<feature type="binding site" evidence="5">
    <location>
        <begin position="130"/>
        <end position="131"/>
    </location>
    <ligand>
        <name>ATP</name>
        <dbReference type="ChEBI" id="CHEBI:30616"/>
    </ligand>
</feature>
<dbReference type="InterPro" id="IPR033690">
    <property type="entry name" value="Adenylat_kinase_CS"/>
</dbReference>
<reference evidence="9 10" key="1">
    <citation type="submission" date="2017-09" db="EMBL/GenBank/DDBJ databases">
        <title>Depth-based differentiation of microbial function through sediment-hosted aquifers and enrichment of novel symbionts in the deep terrestrial subsurface.</title>
        <authorList>
            <person name="Probst A.J."/>
            <person name="Ladd B."/>
            <person name="Jarett J.K."/>
            <person name="Geller-Mcgrath D.E."/>
            <person name="Sieber C.M."/>
            <person name="Emerson J.B."/>
            <person name="Anantharaman K."/>
            <person name="Thomas B.C."/>
            <person name="Malmstrom R."/>
            <person name="Stieglmeier M."/>
            <person name="Klingl A."/>
            <person name="Woyke T."/>
            <person name="Ryan C.M."/>
            <person name="Banfield J.F."/>
        </authorList>
    </citation>
    <scope>NUCLEOTIDE SEQUENCE [LARGE SCALE GENOMIC DNA]</scope>
    <source>
        <strain evidence="9">CG10_big_fil_rev_8_21_14_0_10_50_16</strain>
    </source>
</reference>
<dbReference type="PRINTS" id="PR00094">
    <property type="entry name" value="ADENYLTKNASE"/>
</dbReference>
<accession>A0A2H0RLY8</accession>
<sequence length="210" mass="23154">MIILLLGPQGAGKGTQGERLSETLGYPLIGAGALLREEKASGSDLGKRIGEIIDAGNLVPPDMITEMLDKRLQQDDAKEGVLIDGYPRDPEQLRLMFERFTPDLVFVLELDDQTAVERLGGRWMCADGHIYNLQSNPPKQAGVCDVDGGELFQRADDEEGAIRKRLAIYHADTAPLIAQMEERGVRVIKVDASQDIDSVQRDILQTVQEK</sequence>
<keyword evidence="1 5" id="KW-0808">Transferase</keyword>
<feature type="binding site" evidence="5">
    <location>
        <begin position="10"/>
        <end position="15"/>
    </location>
    <ligand>
        <name>ATP</name>
        <dbReference type="ChEBI" id="CHEBI:30616"/>
    </ligand>
</feature>
<dbReference type="InterPro" id="IPR000850">
    <property type="entry name" value="Adenylat/UMP-CMP_kin"/>
</dbReference>
<evidence type="ECO:0000259" key="8">
    <source>
        <dbReference type="Pfam" id="PF05191"/>
    </source>
</evidence>
<dbReference type="GO" id="GO:0004017">
    <property type="term" value="F:AMP kinase activity"/>
    <property type="evidence" value="ECO:0007669"/>
    <property type="project" value="UniProtKB-UniRule"/>
</dbReference>
<organism evidence="9 10">
    <name type="scientific">Candidatus Uhrbacteria bacterium CG10_big_fil_rev_8_21_14_0_10_50_16</name>
    <dbReference type="NCBI Taxonomy" id="1975039"/>
    <lineage>
        <taxon>Bacteria</taxon>
        <taxon>Candidatus Uhriibacteriota</taxon>
    </lineage>
</organism>
<evidence type="ECO:0000256" key="3">
    <source>
        <dbReference type="ARBA" id="ARBA00022741"/>
    </source>
</evidence>
<evidence type="ECO:0000256" key="2">
    <source>
        <dbReference type="ARBA" id="ARBA00022727"/>
    </source>
</evidence>
<protein>
    <recommendedName>
        <fullName evidence="5 7">Adenylate kinase</fullName>
        <shortName evidence="5">AK</shortName>
        <ecNumber evidence="5 7">2.7.4.3</ecNumber>
    </recommendedName>
    <alternativeName>
        <fullName evidence="5">ATP-AMP transphosphorylase</fullName>
    </alternativeName>
    <alternativeName>
        <fullName evidence="5">ATP:AMP phosphotransferase</fullName>
    </alternativeName>
    <alternativeName>
        <fullName evidence="5">Adenylate monophosphate kinase</fullName>
    </alternativeName>
</protein>
<dbReference type="Proteomes" id="UP000230084">
    <property type="component" value="Unassembled WGS sequence"/>
</dbReference>
<gene>
    <name evidence="5" type="primary">adk</name>
    <name evidence="9" type="ORF">COV06_02705</name>
</gene>
<evidence type="ECO:0000256" key="6">
    <source>
        <dbReference type="RuleBase" id="RU003330"/>
    </source>
</evidence>
<dbReference type="EC" id="2.7.4.3" evidence="5 7"/>
<keyword evidence="3 5" id="KW-0547">Nucleotide-binding</keyword>
<feature type="binding site" evidence="5">
    <location>
        <position position="194"/>
    </location>
    <ligand>
        <name>ATP</name>
        <dbReference type="ChEBI" id="CHEBI:30616"/>
    </ligand>
</feature>
<feature type="binding site" evidence="5">
    <location>
        <position position="92"/>
    </location>
    <ligand>
        <name>AMP</name>
        <dbReference type="ChEBI" id="CHEBI:456215"/>
    </ligand>
</feature>
<feature type="binding site" evidence="5">
    <location>
        <position position="36"/>
    </location>
    <ligand>
        <name>AMP</name>
        <dbReference type="ChEBI" id="CHEBI:456215"/>
    </ligand>
</feature>
<dbReference type="SUPFAM" id="SSF52540">
    <property type="entry name" value="P-loop containing nucleoside triphosphate hydrolases"/>
    <property type="match status" value="1"/>
</dbReference>
<dbReference type="AlphaFoldDB" id="A0A2H0RLY8"/>
<feature type="binding site" evidence="5">
    <location>
        <position position="154"/>
    </location>
    <ligand>
        <name>AMP</name>
        <dbReference type="ChEBI" id="CHEBI:456215"/>
    </ligand>
</feature>
<dbReference type="InterPro" id="IPR036193">
    <property type="entry name" value="ADK_active_lid_dom_sf"/>
</dbReference>
<dbReference type="EMBL" id="PCYM01000005">
    <property type="protein sequence ID" value="PIR47571.1"/>
    <property type="molecule type" value="Genomic_DNA"/>
</dbReference>
<feature type="region of interest" description="NMP" evidence="5">
    <location>
        <begin position="30"/>
        <end position="59"/>
    </location>
</feature>
<dbReference type="Pfam" id="PF05191">
    <property type="entry name" value="ADK_lid"/>
    <property type="match status" value="1"/>
</dbReference>
<dbReference type="Pfam" id="PF00406">
    <property type="entry name" value="ADK"/>
    <property type="match status" value="1"/>
</dbReference>
<keyword evidence="5" id="KW-0963">Cytoplasm</keyword>
<comment type="domain">
    <text evidence="5">Consists of three domains, a large central CORE domain and two small peripheral domains, NMPbind and LID, which undergo movements during catalysis. The LID domain closes over the site of phosphoryl transfer upon ATP binding. Assembling and dissambling the active center during each catalytic cycle provides an effective means to prevent ATP hydrolysis.</text>
</comment>
<evidence type="ECO:0000256" key="7">
    <source>
        <dbReference type="RuleBase" id="RU003331"/>
    </source>
</evidence>
<dbReference type="PROSITE" id="PS00113">
    <property type="entry name" value="ADENYLATE_KINASE"/>
    <property type="match status" value="1"/>
</dbReference>
<comment type="caution">
    <text evidence="5">Lacks conserved residue(s) required for the propagation of feature annotation.</text>
</comment>
<feature type="domain" description="Adenylate kinase active site lid" evidence="8">
    <location>
        <begin position="122"/>
        <end position="156"/>
    </location>
</feature>
<comment type="similarity">
    <text evidence="5 6">Belongs to the adenylate kinase family.</text>
</comment>
<keyword evidence="2 5" id="KW-0545">Nucleotide biosynthesis</keyword>
<dbReference type="GO" id="GO:0044209">
    <property type="term" value="P:AMP salvage"/>
    <property type="evidence" value="ECO:0007669"/>
    <property type="project" value="UniProtKB-UniRule"/>
</dbReference>
<dbReference type="SUPFAM" id="SSF57774">
    <property type="entry name" value="Microbial and mitochondrial ADK, insert 'zinc finger' domain"/>
    <property type="match status" value="1"/>
</dbReference>
<feature type="binding site" evidence="5">
    <location>
        <position position="122"/>
    </location>
    <ligand>
        <name>ATP</name>
        <dbReference type="ChEBI" id="CHEBI:30616"/>
    </ligand>
</feature>
<comment type="caution">
    <text evidence="9">The sequence shown here is derived from an EMBL/GenBank/DDBJ whole genome shotgun (WGS) entry which is preliminary data.</text>
</comment>
<dbReference type="CDD" id="cd01428">
    <property type="entry name" value="ADK"/>
    <property type="match status" value="1"/>
</dbReference>
<dbReference type="InterPro" id="IPR006259">
    <property type="entry name" value="Adenyl_kin_sub"/>
</dbReference>
<dbReference type="Gene3D" id="3.40.50.300">
    <property type="entry name" value="P-loop containing nucleotide triphosphate hydrolases"/>
    <property type="match status" value="1"/>
</dbReference>
<dbReference type="PANTHER" id="PTHR23359">
    <property type="entry name" value="NUCLEOTIDE KINASE"/>
    <property type="match status" value="1"/>
</dbReference>
<feature type="binding site" evidence="5">
    <location>
        <begin position="85"/>
        <end position="88"/>
    </location>
    <ligand>
        <name>AMP</name>
        <dbReference type="ChEBI" id="CHEBI:456215"/>
    </ligand>
</feature>
<dbReference type="InterPro" id="IPR027417">
    <property type="entry name" value="P-loop_NTPase"/>
</dbReference>
<comment type="function">
    <text evidence="5">Catalyzes the reversible transfer of the terminal phosphate group between ATP and AMP. Plays an important role in cellular energy homeostasis and in adenine nucleotide metabolism.</text>
</comment>
<comment type="subcellular location">
    <subcellularLocation>
        <location evidence="5 7">Cytoplasm</location>
    </subcellularLocation>
</comment>
<feature type="binding site" evidence="5">
    <location>
        <begin position="57"/>
        <end position="59"/>
    </location>
    <ligand>
        <name>AMP</name>
        <dbReference type="ChEBI" id="CHEBI:456215"/>
    </ligand>
</feature>
<name>A0A2H0RLY8_9BACT</name>
<dbReference type="NCBIfam" id="TIGR01351">
    <property type="entry name" value="adk"/>
    <property type="match status" value="1"/>
</dbReference>
<keyword evidence="5 7" id="KW-0067">ATP-binding</keyword>
<dbReference type="GO" id="GO:0005737">
    <property type="term" value="C:cytoplasm"/>
    <property type="evidence" value="ECO:0007669"/>
    <property type="project" value="UniProtKB-SubCell"/>
</dbReference>
<keyword evidence="4 5" id="KW-0418">Kinase</keyword>
<evidence type="ECO:0000256" key="1">
    <source>
        <dbReference type="ARBA" id="ARBA00022679"/>
    </source>
</evidence>
<dbReference type="HAMAP" id="MF_00235">
    <property type="entry name" value="Adenylate_kinase_Adk"/>
    <property type="match status" value="1"/>
</dbReference>
<feature type="binding site" evidence="5">
    <location>
        <position position="165"/>
    </location>
    <ligand>
        <name>AMP</name>
        <dbReference type="ChEBI" id="CHEBI:456215"/>
    </ligand>
</feature>
<dbReference type="GO" id="GO:0005524">
    <property type="term" value="F:ATP binding"/>
    <property type="evidence" value="ECO:0007669"/>
    <property type="project" value="UniProtKB-UniRule"/>
</dbReference>
<comment type="subunit">
    <text evidence="5 7">Monomer.</text>
</comment>
<evidence type="ECO:0000313" key="9">
    <source>
        <dbReference type="EMBL" id="PIR47571.1"/>
    </source>
</evidence>
<dbReference type="InterPro" id="IPR007862">
    <property type="entry name" value="Adenylate_kinase_lid-dom"/>
</dbReference>